<gene>
    <name evidence="5" type="ORF">METZ01_LOCUS415962</name>
</gene>
<dbReference type="GO" id="GO:0005524">
    <property type="term" value="F:ATP binding"/>
    <property type="evidence" value="ECO:0007669"/>
    <property type="project" value="UniProtKB-KW"/>
</dbReference>
<dbReference type="GO" id="GO:0016301">
    <property type="term" value="F:kinase activity"/>
    <property type="evidence" value="ECO:0007669"/>
    <property type="project" value="UniProtKB-KW"/>
</dbReference>
<keyword evidence="3" id="KW-0418">Kinase</keyword>
<evidence type="ECO:0000256" key="4">
    <source>
        <dbReference type="ARBA" id="ARBA00022840"/>
    </source>
</evidence>
<name>A0A382WXZ7_9ZZZZ</name>
<dbReference type="PROSITE" id="PS01075">
    <property type="entry name" value="ACETATE_KINASE_1"/>
    <property type="match status" value="1"/>
</dbReference>
<evidence type="ECO:0000313" key="5">
    <source>
        <dbReference type="EMBL" id="SVD63108.1"/>
    </source>
</evidence>
<organism evidence="5">
    <name type="scientific">marine metagenome</name>
    <dbReference type="NCBI Taxonomy" id="408172"/>
    <lineage>
        <taxon>unclassified sequences</taxon>
        <taxon>metagenomes</taxon>
        <taxon>ecological metagenomes</taxon>
    </lineage>
</organism>
<evidence type="ECO:0000256" key="3">
    <source>
        <dbReference type="ARBA" id="ARBA00022777"/>
    </source>
</evidence>
<proteinExistence type="predicted"/>
<evidence type="ECO:0000256" key="1">
    <source>
        <dbReference type="ARBA" id="ARBA00022679"/>
    </source>
</evidence>
<accession>A0A382WXZ7</accession>
<evidence type="ECO:0008006" key="6">
    <source>
        <dbReference type="Google" id="ProtNLM"/>
    </source>
</evidence>
<keyword evidence="1" id="KW-0808">Transferase</keyword>
<protein>
    <recommendedName>
        <fullName evidence="6">Butyrate kinase</fullName>
    </recommendedName>
</protein>
<dbReference type="InterPro" id="IPR023865">
    <property type="entry name" value="Aliphatic_acid_kinase_CS"/>
</dbReference>
<reference evidence="5" key="1">
    <citation type="submission" date="2018-05" db="EMBL/GenBank/DDBJ databases">
        <authorList>
            <person name="Lanie J.A."/>
            <person name="Ng W.-L."/>
            <person name="Kazmierczak K.M."/>
            <person name="Andrzejewski T.M."/>
            <person name="Davidsen T.M."/>
            <person name="Wayne K.J."/>
            <person name="Tettelin H."/>
            <person name="Glass J.I."/>
            <person name="Rusch D."/>
            <person name="Podicherti R."/>
            <person name="Tsui H.-C.T."/>
            <person name="Winkler M.E."/>
        </authorList>
    </citation>
    <scope>NUCLEOTIDE SEQUENCE</scope>
</reference>
<dbReference type="AlphaFoldDB" id="A0A382WXZ7"/>
<feature type="non-terminal residue" evidence="5">
    <location>
        <position position="31"/>
    </location>
</feature>
<keyword evidence="2" id="KW-0547">Nucleotide-binding</keyword>
<dbReference type="GO" id="GO:0016774">
    <property type="term" value="F:phosphotransferase activity, carboxyl group as acceptor"/>
    <property type="evidence" value="ECO:0007669"/>
    <property type="project" value="InterPro"/>
</dbReference>
<evidence type="ECO:0000256" key="2">
    <source>
        <dbReference type="ARBA" id="ARBA00022741"/>
    </source>
</evidence>
<sequence length="31" mass="3352">MHILIANVGSTSFKFQLFDSINLSTIAGGRL</sequence>
<dbReference type="EMBL" id="UINC01163029">
    <property type="protein sequence ID" value="SVD63108.1"/>
    <property type="molecule type" value="Genomic_DNA"/>
</dbReference>
<keyword evidence="4" id="KW-0067">ATP-binding</keyword>